<evidence type="ECO:0000256" key="2">
    <source>
        <dbReference type="ARBA" id="ARBA00022496"/>
    </source>
</evidence>
<dbReference type="InterPro" id="IPR006059">
    <property type="entry name" value="SBP"/>
</dbReference>
<evidence type="ECO:0000313" key="5">
    <source>
        <dbReference type="EMBL" id="MBP1917917.1"/>
    </source>
</evidence>
<dbReference type="Proteomes" id="UP001519271">
    <property type="component" value="Unassembled WGS sequence"/>
</dbReference>
<keyword evidence="2" id="KW-0813">Transport</keyword>
<keyword evidence="6" id="KW-1185">Reference proteome</keyword>
<feature type="chain" id="PRO_5045639160" evidence="4">
    <location>
        <begin position="22"/>
        <end position="351"/>
    </location>
</feature>
<proteinExistence type="inferred from homology"/>
<evidence type="ECO:0000313" key="6">
    <source>
        <dbReference type="Proteomes" id="UP001519271"/>
    </source>
</evidence>
<keyword evidence="2" id="KW-0410">Iron transport</keyword>
<accession>A0ABS4G053</accession>
<evidence type="ECO:0000256" key="3">
    <source>
        <dbReference type="ARBA" id="ARBA00022729"/>
    </source>
</evidence>
<dbReference type="RefSeq" id="WP_209458165.1">
    <property type="nucleotide sequence ID" value="NZ_JAGGKC010000002.1"/>
</dbReference>
<dbReference type="PIRSF" id="PIRSF002825">
    <property type="entry name" value="CfbpA"/>
    <property type="match status" value="1"/>
</dbReference>
<dbReference type="SUPFAM" id="SSF53850">
    <property type="entry name" value="Periplasmic binding protein-like II"/>
    <property type="match status" value="1"/>
</dbReference>
<name>A0ABS4G053_9CLOT</name>
<dbReference type="PANTHER" id="PTHR30006">
    <property type="entry name" value="THIAMINE-BINDING PERIPLASMIC PROTEIN-RELATED"/>
    <property type="match status" value="1"/>
</dbReference>
<keyword evidence="2" id="KW-0406">Ion transport</keyword>
<dbReference type="PROSITE" id="PS51257">
    <property type="entry name" value="PROKAR_LIPOPROTEIN"/>
    <property type="match status" value="1"/>
</dbReference>
<dbReference type="EMBL" id="JAGGKC010000002">
    <property type="protein sequence ID" value="MBP1917917.1"/>
    <property type="molecule type" value="Genomic_DNA"/>
</dbReference>
<evidence type="ECO:0000256" key="1">
    <source>
        <dbReference type="ARBA" id="ARBA00008520"/>
    </source>
</evidence>
<dbReference type="InterPro" id="IPR026045">
    <property type="entry name" value="Ferric-bd"/>
</dbReference>
<reference evidence="5 6" key="1">
    <citation type="submission" date="2021-03" db="EMBL/GenBank/DDBJ databases">
        <title>Genomic Encyclopedia of Type Strains, Phase IV (KMG-IV): sequencing the most valuable type-strain genomes for metagenomic binning, comparative biology and taxonomic classification.</title>
        <authorList>
            <person name="Goeker M."/>
        </authorList>
    </citation>
    <scope>NUCLEOTIDE SEQUENCE [LARGE SCALE GENOMIC DNA]</scope>
    <source>
        <strain evidence="5 6">DSM 6139</strain>
    </source>
</reference>
<gene>
    <name evidence="5" type="ORF">J2Z34_000388</name>
</gene>
<keyword evidence="2" id="KW-0408">Iron</keyword>
<dbReference type="Pfam" id="PF13416">
    <property type="entry name" value="SBP_bac_8"/>
    <property type="match status" value="1"/>
</dbReference>
<organism evidence="5 6">
    <name type="scientific">Youngiibacter multivorans</name>
    <dbReference type="NCBI Taxonomy" id="937251"/>
    <lineage>
        <taxon>Bacteria</taxon>
        <taxon>Bacillati</taxon>
        <taxon>Bacillota</taxon>
        <taxon>Clostridia</taxon>
        <taxon>Eubacteriales</taxon>
        <taxon>Clostridiaceae</taxon>
        <taxon>Youngiibacter</taxon>
    </lineage>
</organism>
<comment type="similarity">
    <text evidence="1">Belongs to the bacterial solute-binding protein 1 family.</text>
</comment>
<dbReference type="CDD" id="cd13542">
    <property type="entry name" value="PBP2_FutA1_ilke"/>
    <property type="match status" value="1"/>
</dbReference>
<keyword evidence="3 4" id="KW-0732">Signal</keyword>
<evidence type="ECO:0000256" key="4">
    <source>
        <dbReference type="SAM" id="SignalP"/>
    </source>
</evidence>
<comment type="caution">
    <text evidence="5">The sequence shown here is derived from an EMBL/GenBank/DDBJ whole genome shotgun (WGS) entry which is preliminary data.</text>
</comment>
<sequence length="351" mass="38060">MKLFRTIMALAATAAIFSGCAARGAAATAPTETADEAVNLYTDRHYDSDDAIYAAFTEATGIKVNIVKGKSDELIERLKTEGEDTEADLFITADAGRLYRAQEAGLLQTTESRVLESNIPDNLREPDGYWFGLTKRARVIVYARDRVDESELSTYEDLTDQKWKGRILVRGADSVYNQTLIASFIELEGADKAKEWAEGIVANLARDPKGGDRDQAKAIAAGEGDIAIMNTYYLGLMLTSADPEERKVAEGLGVFFPDQEGNGTHINISGGGVIKGAKNAENAVKLLEFLSGEKAQSSYAQTNFEFPVLEGAESSEFLLSLGEFREQELSLSSLGAANAEAVRILTEAGWK</sequence>
<dbReference type="PANTHER" id="PTHR30006:SF15">
    <property type="entry name" value="IRON-UTILIZATION PERIPLASMIC PROTEIN"/>
    <property type="match status" value="1"/>
</dbReference>
<dbReference type="Gene3D" id="3.40.190.10">
    <property type="entry name" value="Periplasmic binding protein-like II"/>
    <property type="match status" value="2"/>
</dbReference>
<protein>
    <submittedName>
        <fullName evidence="5">Iron(III) transport system substrate-binding protein</fullName>
    </submittedName>
</protein>
<feature type="signal peptide" evidence="4">
    <location>
        <begin position="1"/>
        <end position="21"/>
    </location>
</feature>